<dbReference type="InterPro" id="IPR050135">
    <property type="entry name" value="dGTPase-like"/>
</dbReference>
<organism evidence="2 3">
    <name type="scientific">Candidatus Portnoybacteria bacterium RIFCSPLOWO2_01_FULL_43_11</name>
    <dbReference type="NCBI Taxonomy" id="1802000"/>
    <lineage>
        <taxon>Bacteria</taxon>
        <taxon>Candidatus Portnoyibacteriota</taxon>
    </lineage>
</organism>
<dbReference type="InterPro" id="IPR003607">
    <property type="entry name" value="HD/PDEase_dom"/>
</dbReference>
<evidence type="ECO:0000259" key="1">
    <source>
        <dbReference type="SMART" id="SM00471"/>
    </source>
</evidence>
<proteinExistence type="predicted"/>
<dbReference type="AlphaFoldDB" id="A0A1G2FLI8"/>
<feature type="domain" description="HD/PDEase" evidence="1">
    <location>
        <begin position="58"/>
        <end position="175"/>
    </location>
</feature>
<dbReference type="CDD" id="cd00077">
    <property type="entry name" value="HDc"/>
    <property type="match status" value="1"/>
</dbReference>
<dbReference type="PANTHER" id="PTHR11373">
    <property type="entry name" value="DEOXYNUCLEOSIDE TRIPHOSPHATE TRIPHOSPHOHYDROLASE"/>
    <property type="match status" value="1"/>
</dbReference>
<dbReference type="InterPro" id="IPR006674">
    <property type="entry name" value="HD_domain"/>
</dbReference>
<evidence type="ECO:0000313" key="3">
    <source>
        <dbReference type="Proteomes" id="UP000178787"/>
    </source>
</evidence>
<protein>
    <recommendedName>
        <fullName evidence="1">HD/PDEase domain-containing protein</fullName>
    </recommendedName>
</protein>
<comment type="caution">
    <text evidence="2">The sequence shown here is derived from an EMBL/GenBank/DDBJ whole genome shotgun (WGS) entry which is preliminary data.</text>
</comment>
<dbReference type="Proteomes" id="UP000178787">
    <property type="component" value="Unassembled WGS sequence"/>
</dbReference>
<sequence>MFPVKNMKYVDRVYGEFKIKEPIILELIESTPLRRLKEIDQAGYRPLWVKPEADAGEYDHSRFAHSVGVYLLLRKYGAPLDEQIAGLIHDVSHSAFSHCIDYVLDSGSEKEQNHQDNLFNSYVKKTEIPEIIKKYGFDLDYILDDKNFPLKEKNLPDLCADRIDYSLKTAVIFGELDDKTKKYLLDNLTTENNNWVFKDFKSAKKYAELFLKLNTDYYAGPASAIMFRTVGDCLRYALQKGYISENDLYTTDKLVTGKIEGFLNKDEKLNLLFDRMNNEVKIINDPNNYDASVFCKSRVVDPLFRQSQEIKRVSEVDPSWNNIVKRELKPKQYFLKFER</sequence>
<dbReference type="PANTHER" id="PTHR11373:SF41">
    <property type="entry name" value="METAL-DEPENDENT PHOSPHOHYDROLASE"/>
    <property type="match status" value="1"/>
</dbReference>
<dbReference type="Gene3D" id="1.10.3210.10">
    <property type="entry name" value="Hypothetical protein af1432"/>
    <property type="match status" value="1"/>
</dbReference>
<dbReference type="Pfam" id="PF01966">
    <property type="entry name" value="HD"/>
    <property type="match status" value="1"/>
</dbReference>
<dbReference type="SMART" id="SM00471">
    <property type="entry name" value="HDc"/>
    <property type="match status" value="1"/>
</dbReference>
<name>A0A1G2FLI8_9BACT</name>
<dbReference type="EMBL" id="MHNE01000007">
    <property type="protein sequence ID" value="OGZ38916.1"/>
    <property type="molecule type" value="Genomic_DNA"/>
</dbReference>
<dbReference type="STRING" id="1802000.A3A94_03290"/>
<dbReference type="GO" id="GO:0008832">
    <property type="term" value="F:dGTPase activity"/>
    <property type="evidence" value="ECO:0007669"/>
    <property type="project" value="TreeGrafter"/>
</dbReference>
<dbReference type="GO" id="GO:0006203">
    <property type="term" value="P:dGTP catabolic process"/>
    <property type="evidence" value="ECO:0007669"/>
    <property type="project" value="TreeGrafter"/>
</dbReference>
<accession>A0A1G2FLI8</accession>
<dbReference type="SUPFAM" id="SSF109604">
    <property type="entry name" value="HD-domain/PDEase-like"/>
    <property type="match status" value="1"/>
</dbReference>
<gene>
    <name evidence="2" type="ORF">A3A94_03290</name>
</gene>
<reference evidence="2 3" key="1">
    <citation type="journal article" date="2016" name="Nat. Commun.">
        <title>Thousands of microbial genomes shed light on interconnected biogeochemical processes in an aquifer system.</title>
        <authorList>
            <person name="Anantharaman K."/>
            <person name="Brown C.T."/>
            <person name="Hug L.A."/>
            <person name="Sharon I."/>
            <person name="Castelle C.J."/>
            <person name="Probst A.J."/>
            <person name="Thomas B.C."/>
            <person name="Singh A."/>
            <person name="Wilkins M.J."/>
            <person name="Karaoz U."/>
            <person name="Brodie E.L."/>
            <person name="Williams K.H."/>
            <person name="Hubbard S.S."/>
            <person name="Banfield J.F."/>
        </authorList>
    </citation>
    <scope>NUCLEOTIDE SEQUENCE [LARGE SCALE GENOMIC DNA]</scope>
</reference>
<evidence type="ECO:0000313" key="2">
    <source>
        <dbReference type="EMBL" id="OGZ38916.1"/>
    </source>
</evidence>